<dbReference type="Gene3D" id="1.10.287.130">
    <property type="match status" value="1"/>
</dbReference>
<keyword evidence="15" id="KW-1185">Reference proteome</keyword>
<dbReference type="Gene3D" id="3.30.565.10">
    <property type="entry name" value="Histidine kinase-like ATPase, C-terminal domain"/>
    <property type="match status" value="1"/>
</dbReference>
<dbReference type="SMART" id="SM00304">
    <property type="entry name" value="HAMP"/>
    <property type="match status" value="1"/>
</dbReference>
<dbReference type="InterPro" id="IPR003661">
    <property type="entry name" value="HisK_dim/P_dom"/>
</dbReference>
<dbReference type="Gene3D" id="6.10.340.10">
    <property type="match status" value="1"/>
</dbReference>
<dbReference type="InterPro" id="IPR005467">
    <property type="entry name" value="His_kinase_dom"/>
</dbReference>
<organism evidence="14 15">
    <name type="scientific">Streptacidiphilus pinicola</name>
    <dbReference type="NCBI Taxonomy" id="2219663"/>
    <lineage>
        <taxon>Bacteria</taxon>
        <taxon>Bacillati</taxon>
        <taxon>Actinomycetota</taxon>
        <taxon>Actinomycetes</taxon>
        <taxon>Kitasatosporales</taxon>
        <taxon>Streptomycetaceae</taxon>
        <taxon>Streptacidiphilus</taxon>
    </lineage>
</organism>
<keyword evidence="10" id="KW-0472">Membrane</keyword>
<dbReference type="PANTHER" id="PTHR45436:SF5">
    <property type="entry name" value="SENSOR HISTIDINE KINASE TRCS"/>
    <property type="match status" value="1"/>
</dbReference>
<dbReference type="SUPFAM" id="SSF47384">
    <property type="entry name" value="Homodimeric domain of signal transducing histidine kinase"/>
    <property type="match status" value="1"/>
</dbReference>
<evidence type="ECO:0000256" key="10">
    <source>
        <dbReference type="ARBA" id="ARBA00023136"/>
    </source>
</evidence>
<evidence type="ECO:0000256" key="4">
    <source>
        <dbReference type="ARBA" id="ARBA00022553"/>
    </source>
</evidence>
<dbReference type="Pfam" id="PF00512">
    <property type="entry name" value="HisKA"/>
    <property type="match status" value="1"/>
</dbReference>
<dbReference type="AlphaFoldDB" id="A0A2X0K305"/>
<evidence type="ECO:0000256" key="11">
    <source>
        <dbReference type="SAM" id="MobiDB-lite"/>
    </source>
</evidence>
<dbReference type="OrthoDB" id="9786919at2"/>
<comment type="caution">
    <text evidence="14">The sequence shown here is derived from an EMBL/GenBank/DDBJ whole genome shotgun (WGS) entry which is preliminary data.</text>
</comment>
<feature type="domain" description="Histidine kinase" evidence="12">
    <location>
        <begin position="212"/>
        <end position="432"/>
    </location>
</feature>
<dbReference type="InterPro" id="IPR036890">
    <property type="entry name" value="HATPase_C_sf"/>
</dbReference>
<name>A0A2X0K305_9ACTN</name>
<dbReference type="InterPro" id="IPR003594">
    <property type="entry name" value="HATPase_dom"/>
</dbReference>
<evidence type="ECO:0000256" key="7">
    <source>
        <dbReference type="ARBA" id="ARBA00022777"/>
    </source>
</evidence>
<dbReference type="PROSITE" id="PS50109">
    <property type="entry name" value="HIS_KIN"/>
    <property type="match status" value="1"/>
</dbReference>
<accession>A0A2X0K305</accession>
<dbReference type="CDD" id="cd06225">
    <property type="entry name" value="HAMP"/>
    <property type="match status" value="1"/>
</dbReference>
<keyword evidence="9" id="KW-0902">Two-component regulatory system</keyword>
<dbReference type="Pfam" id="PF00672">
    <property type="entry name" value="HAMP"/>
    <property type="match status" value="1"/>
</dbReference>
<dbReference type="InterPro" id="IPR050428">
    <property type="entry name" value="TCS_sensor_his_kinase"/>
</dbReference>
<sequence length="434" mass="46667">MLSLLRANLRGTAEQSARGQAVAVAKLAADGRLGKVLPLGHDTDFVQVVNGKGEVVAASQNLFGRPAIRVVPVPVAEVGALKPQGIEVHQQVTSIVADSPGGPVLIRTGVSLGAADDAEHTTALTLLVGCPLLLLTVALVTWRVTGRALRPVEAIRSEVAAIGEVEGFEQQLHRRVPIPRGEDEITRLARTMNGMLDRLDLAGRRQRQFIADASHELRSPIAVLRTQLEVALGHPDPQVRAELVEGALQDAERLQDLAADLLFLARLDAGATQRPVEPIDIAELVRVAVRARADRRVTFALDTRRGAEAVVPGDHLWLTRLVTNLLDNAERHARTAVEVTIRQQGATVLLRVHNDGPALAPEDRERIFERFTRLDDARSRDEGGAGLGLPIARDIAQHHGGTLRAVDTATRDSSAGNSPAGATFEARFPAFDAR</sequence>
<dbReference type="InterPro" id="IPR036097">
    <property type="entry name" value="HisK_dim/P_sf"/>
</dbReference>
<reference evidence="14 15" key="1">
    <citation type="submission" date="2018-06" db="EMBL/GenBank/DDBJ databases">
        <title>Streptacidiphilus pinicola sp. nov., isolated from pine grove soil.</title>
        <authorList>
            <person name="Roh S.G."/>
            <person name="Park S."/>
            <person name="Kim M.-K."/>
            <person name="Yun B.-R."/>
            <person name="Park J."/>
            <person name="Kim M.J."/>
            <person name="Kim Y.S."/>
            <person name="Kim S.B."/>
        </authorList>
    </citation>
    <scope>NUCLEOTIDE SEQUENCE [LARGE SCALE GENOMIC DNA]</scope>
    <source>
        <strain evidence="14 15">MMS16-CNU450</strain>
    </source>
</reference>
<keyword evidence="8" id="KW-1133">Transmembrane helix</keyword>
<dbReference type="SUPFAM" id="SSF55874">
    <property type="entry name" value="ATPase domain of HSP90 chaperone/DNA topoisomerase II/histidine kinase"/>
    <property type="match status" value="1"/>
</dbReference>
<feature type="domain" description="HAMP" evidence="13">
    <location>
        <begin position="146"/>
        <end position="204"/>
    </location>
</feature>
<evidence type="ECO:0000256" key="2">
    <source>
        <dbReference type="ARBA" id="ARBA00004236"/>
    </source>
</evidence>
<dbReference type="Pfam" id="PF02518">
    <property type="entry name" value="HATPase_c"/>
    <property type="match status" value="1"/>
</dbReference>
<dbReference type="GO" id="GO:0005886">
    <property type="term" value="C:plasma membrane"/>
    <property type="evidence" value="ECO:0007669"/>
    <property type="project" value="UniProtKB-SubCell"/>
</dbReference>
<comment type="subcellular location">
    <subcellularLocation>
        <location evidence="2">Cell membrane</location>
    </subcellularLocation>
</comment>
<dbReference type="Proteomes" id="UP000248889">
    <property type="component" value="Unassembled WGS sequence"/>
</dbReference>
<dbReference type="InterPro" id="IPR004358">
    <property type="entry name" value="Sig_transdc_His_kin-like_C"/>
</dbReference>
<keyword evidence="6" id="KW-0812">Transmembrane</keyword>
<protein>
    <recommendedName>
        <fullName evidence="3">histidine kinase</fullName>
        <ecNumber evidence="3">2.7.13.3</ecNumber>
    </recommendedName>
</protein>
<dbReference type="SMART" id="SM00387">
    <property type="entry name" value="HATPase_c"/>
    <property type="match status" value="1"/>
</dbReference>
<gene>
    <name evidence="14" type="ORF">DN069_30205</name>
</gene>
<dbReference type="InterPro" id="IPR003660">
    <property type="entry name" value="HAMP_dom"/>
</dbReference>
<keyword evidence="5" id="KW-0808">Transferase</keyword>
<dbReference type="GO" id="GO:0000155">
    <property type="term" value="F:phosphorelay sensor kinase activity"/>
    <property type="evidence" value="ECO:0007669"/>
    <property type="project" value="InterPro"/>
</dbReference>
<keyword evidence="4" id="KW-0597">Phosphoprotein</keyword>
<dbReference type="SMART" id="SM00388">
    <property type="entry name" value="HisKA"/>
    <property type="match status" value="1"/>
</dbReference>
<evidence type="ECO:0000256" key="1">
    <source>
        <dbReference type="ARBA" id="ARBA00000085"/>
    </source>
</evidence>
<evidence type="ECO:0000256" key="5">
    <source>
        <dbReference type="ARBA" id="ARBA00022679"/>
    </source>
</evidence>
<dbReference type="PROSITE" id="PS50885">
    <property type="entry name" value="HAMP"/>
    <property type="match status" value="1"/>
</dbReference>
<evidence type="ECO:0000256" key="9">
    <source>
        <dbReference type="ARBA" id="ARBA00023012"/>
    </source>
</evidence>
<evidence type="ECO:0000256" key="6">
    <source>
        <dbReference type="ARBA" id="ARBA00022692"/>
    </source>
</evidence>
<evidence type="ECO:0000259" key="12">
    <source>
        <dbReference type="PROSITE" id="PS50109"/>
    </source>
</evidence>
<evidence type="ECO:0000256" key="3">
    <source>
        <dbReference type="ARBA" id="ARBA00012438"/>
    </source>
</evidence>
<evidence type="ECO:0000259" key="13">
    <source>
        <dbReference type="PROSITE" id="PS50885"/>
    </source>
</evidence>
<evidence type="ECO:0000313" key="14">
    <source>
        <dbReference type="EMBL" id="RAG81949.1"/>
    </source>
</evidence>
<evidence type="ECO:0000313" key="15">
    <source>
        <dbReference type="Proteomes" id="UP000248889"/>
    </source>
</evidence>
<evidence type="ECO:0000256" key="8">
    <source>
        <dbReference type="ARBA" id="ARBA00022989"/>
    </source>
</evidence>
<dbReference type="EC" id="2.7.13.3" evidence="3"/>
<dbReference type="PRINTS" id="PR00344">
    <property type="entry name" value="BCTRLSENSOR"/>
</dbReference>
<dbReference type="EMBL" id="QKYN01000131">
    <property type="protein sequence ID" value="RAG81949.1"/>
    <property type="molecule type" value="Genomic_DNA"/>
</dbReference>
<comment type="catalytic activity">
    <reaction evidence="1">
        <text>ATP + protein L-histidine = ADP + protein N-phospho-L-histidine.</text>
        <dbReference type="EC" id="2.7.13.3"/>
    </reaction>
</comment>
<dbReference type="PANTHER" id="PTHR45436">
    <property type="entry name" value="SENSOR HISTIDINE KINASE YKOH"/>
    <property type="match status" value="1"/>
</dbReference>
<keyword evidence="7 14" id="KW-0418">Kinase</keyword>
<feature type="region of interest" description="Disordered" evidence="11">
    <location>
        <begin position="410"/>
        <end position="434"/>
    </location>
</feature>
<dbReference type="CDD" id="cd00082">
    <property type="entry name" value="HisKA"/>
    <property type="match status" value="1"/>
</dbReference>
<dbReference type="CDD" id="cd00075">
    <property type="entry name" value="HATPase"/>
    <property type="match status" value="1"/>
</dbReference>
<proteinExistence type="predicted"/>